<keyword evidence="2" id="KW-0472">Membrane</keyword>
<dbReference type="SUPFAM" id="SSF48652">
    <property type="entry name" value="Tetraspanin"/>
    <property type="match status" value="1"/>
</dbReference>
<feature type="region of interest" description="Disordered" evidence="1">
    <location>
        <begin position="227"/>
        <end position="334"/>
    </location>
</feature>
<feature type="compositionally biased region" description="Basic and acidic residues" evidence="1">
    <location>
        <begin position="239"/>
        <end position="252"/>
    </location>
</feature>
<dbReference type="GO" id="GO:0016020">
    <property type="term" value="C:membrane"/>
    <property type="evidence" value="ECO:0007669"/>
    <property type="project" value="InterPro"/>
</dbReference>
<evidence type="ECO:0000256" key="2">
    <source>
        <dbReference type="SAM" id="Phobius"/>
    </source>
</evidence>
<organism evidence="3 4">
    <name type="scientific">Purpureocillium lilacinum</name>
    <name type="common">Paecilomyces lilacinus</name>
    <dbReference type="NCBI Taxonomy" id="33203"/>
    <lineage>
        <taxon>Eukaryota</taxon>
        <taxon>Fungi</taxon>
        <taxon>Dikarya</taxon>
        <taxon>Ascomycota</taxon>
        <taxon>Pezizomycotina</taxon>
        <taxon>Sordariomycetes</taxon>
        <taxon>Hypocreomycetidae</taxon>
        <taxon>Hypocreales</taxon>
        <taxon>Ophiocordycipitaceae</taxon>
        <taxon>Purpureocillium</taxon>
    </lineage>
</organism>
<dbReference type="AlphaFoldDB" id="A0A2U3E9P9"/>
<evidence type="ECO:0000256" key="1">
    <source>
        <dbReference type="SAM" id="MobiDB-lite"/>
    </source>
</evidence>
<feature type="transmembrane region" description="Helical" evidence="2">
    <location>
        <begin position="515"/>
        <end position="537"/>
    </location>
</feature>
<dbReference type="EMBL" id="LCWV01000008">
    <property type="protein sequence ID" value="PWI71227.1"/>
    <property type="molecule type" value="Genomic_DNA"/>
</dbReference>
<dbReference type="Proteomes" id="UP000245956">
    <property type="component" value="Unassembled WGS sequence"/>
</dbReference>
<evidence type="ECO:0000313" key="3">
    <source>
        <dbReference type="EMBL" id="PWI71227.1"/>
    </source>
</evidence>
<comment type="caution">
    <text evidence="3">The sequence shown here is derived from an EMBL/GenBank/DDBJ whole genome shotgun (WGS) entry which is preliminary data.</text>
</comment>
<keyword evidence="2" id="KW-0812">Transmembrane</keyword>
<accession>A0A2U3E9P9</accession>
<feature type="compositionally biased region" description="Polar residues" evidence="1">
    <location>
        <begin position="289"/>
        <end position="298"/>
    </location>
</feature>
<reference evidence="3 4" key="1">
    <citation type="journal article" date="2016" name="Front. Microbiol.">
        <title>Genome and transcriptome sequences reveal the specific parasitism of the nematophagous Purpureocillium lilacinum 36-1.</title>
        <authorList>
            <person name="Xie J."/>
            <person name="Li S."/>
            <person name="Mo C."/>
            <person name="Xiao X."/>
            <person name="Peng D."/>
            <person name="Wang G."/>
            <person name="Xiao Y."/>
        </authorList>
    </citation>
    <scope>NUCLEOTIDE SEQUENCE [LARGE SCALE GENOMIC DNA]</scope>
    <source>
        <strain evidence="3 4">36-1</strain>
    </source>
</reference>
<gene>
    <name evidence="3" type="ORF">PCL_12595</name>
</gene>
<sequence length="653" mass="69578">MGNALVPVLTGRGTSRSGASLAPVGCVASTAAVAVDGAVDSGKGAWRLERGGGHRGRRRRRRSSAAAAVTGLCARTLASYSADCECVTTQASHPAPEARDAPSFRTGTIQETRPRGVMCSAGVPVDSHGDDVCVSTAADLPASPSSVSRRAPNAAHAGMGTFGGRLVPSPGLTPQRRETRHALRGRHAQQRWQHTLTEPCPSVHPPARSPALKRGRQIPNYQAAGCPAVSRVGSHGRGVAHERRLDMTRHGDGGVLDEQEARLPPRLAWPGLVTSSDTQQQQQQQQQQGFRSATSTRQAVVPRAGDDGGLGGGQTKTRAPPPPLPPPQSGDLASGCALLIGRASPRQPEARATVPAPTVDALISDARLKRSLSGRCSARLAWPNRPTDVPWVRWPSSTPLTLPLEKRSLHSSVRATRANLTTHLPNPTIMPNKVFLAALAADVLFLATGCVQLGFCLVVRGLMDDAPRDGKEAVRNLLYQRFPLTAGIVNAALILAAFVFTIPGMMSPMRGWLKAGGYLITVCGLFTLCIGVFLWIMTLRIKDAFFDTYVDQTPAVHSLIQTSFDCCGYFNRTTPAFVTDDTCPSPAAAALVRGCATAISSFANIFIDNIFTAVFGMVGVDAVLILAIACLLKDRKERERYRHIDEKAGYRGF</sequence>
<proteinExistence type="predicted"/>
<evidence type="ECO:0000313" key="4">
    <source>
        <dbReference type="Proteomes" id="UP000245956"/>
    </source>
</evidence>
<keyword evidence="2" id="KW-1133">Transmembrane helix</keyword>
<feature type="transmembrane region" description="Helical" evidence="2">
    <location>
        <begin position="482"/>
        <end position="503"/>
    </location>
</feature>
<feature type="compositionally biased region" description="Low complexity" evidence="1">
    <location>
        <begin position="279"/>
        <end position="288"/>
    </location>
</feature>
<dbReference type="InterPro" id="IPR008952">
    <property type="entry name" value="Tetraspanin_EC2_sf"/>
</dbReference>
<protein>
    <submittedName>
        <fullName evidence="3">Tetraspanin</fullName>
    </submittedName>
</protein>
<name>A0A2U3E9P9_PURLI</name>
<feature type="transmembrane region" description="Helical" evidence="2">
    <location>
        <begin position="610"/>
        <end position="632"/>
    </location>
</feature>
<feature type="compositionally biased region" description="Pro residues" evidence="1">
    <location>
        <begin position="319"/>
        <end position="328"/>
    </location>
</feature>